<keyword evidence="2" id="KW-1185">Reference proteome</keyword>
<protein>
    <submittedName>
        <fullName evidence="1">Uncharacterized protein</fullName>
    </submittedName>
</protein>
<organism evidence="1 2">
    <name type="scientific">Kineosporia corallincola</name>
    <dbReference type="NCBI Taxonomy" id="2835133"/>
    <lineage>
        <taxon>Bacteria</taxon>
        <taxon>Bacillati</taxon>
        <taxon>Actinomycetota</taxon>
        <taxon>Actinomycetes</taxon>
        <taxon>Kineosporiales</taxon>
        <taxon>Kineosporiaceae</taxon>
        <taxon>Kineosporia</taxon>
    </lineage>
</organism>
<comment type="caution">
    <text evidence="1">The sequence shown here is derived from an EMBL/GenBank/DDBJ whole genome shotgun (WGS) entry which is preliminary data.</text>
</comment>
<reference evidence="1 2" key="1">
    <citation type="submission" date="2021-05" db="EMBL/GenBank/DDBJ databases">
        <title>Kineosporia and Streptomyces sp. nov. two new marine actinobacteria isolated from Coral.</title>
        <authorList>
            <person name="Buangrab K."/>
            <person name="Sutthacheep M."/>
            <person name="Yeemin T."/>
            <person name="Harunari E."/>
            <person name="Igarashi Y."/>
            <person name="Kanchanasin P."/>
            <person name="Tanasupawat S."/>
            <person name="Phongsopitanun W."/>
        </authorList>
    </citation>
    <scope>NUCLEOTIDE SEQUENCE [LARGE SCALE GENOMIC DNA]</scope>
    <source>
        <strain evidence="1 2">J2-2</strain>
    </source>
</reference>
<dbReference type="Proteomes" id="UP001197247">
    <property type="component" value="Unassembled WGS sequence"/>
</dbReference>
<dbReference type="RefSeq" id="WP_214158773.1">
    <property type="nucleotide sequence ID" value="NZ_JAHBAY010000012.1"/>
</dbReference>
<evidence type="ECO:0000313" key="2">
    <source>
        <dbReference type="Proteomes" id="UP001197247"/>
    </source>
</evidence>
<evidence type="ECO:0000313" key="1">
    <source>
        <dbReference type="EMBL" id="MBT0772317.1"/>
    </source>
</evidence>
<accession>A0ABS5TMJ9</accession>
<sequence length="57" mass="6382">MKPRRQYICLCRNDGDRHARWSEGCTGGDPLVSRAKPWGPDDEAERALRLARKAAGS</sequence>
<dbReference type="EMBL" id="JAHBAY010000012">
    <property type="protein sequence ID" value="MBT0772317.1"/>
    <property type="molecule type" value="Genomic_DNA"/>
</dbReference>
<proteinExistence type="predicted"/>
<gene>
    <name evidence="1" type="ORF">KIH74_25455</name>
</gene>
<name>A0ABS5TMJ9_9ACTN</name>